<dbReference type="RefSeq" id="WP_141383136.1">
    <property type="nucleotide sequence ID" value="NZ_BJNF01000029.1"/>
</dbReference>
<dbReference type="EMBL" id="BJNF01000029">
    <property type="protein sequence ID" value="GEC15438.1"/>
    <property type="molecule type" value="Genomic_DNA"/>
</dbReference>
<dbReference type="Pfam" id="PF19865">
    <property type="entry name" value="DUF6338"/>
    <property type="match status" value="1"/>
</dbReference>
<keyword evidence="1" id="KW-0472">Membrane</keyword>
<sequence length="198" mass="22265">MPDLKNIESIYLVLGFVVPGMIVAYVRAQFLTGRIRTLSENVLAYIVLTVLYYGVAAPFVEFVLTFREPGRPKIFAWLGLIIVLPAFVGLVLGILGQNEFFRRFLQLCRTNPIHATPSAWDYTFAKIRGDQFIMVILSDGATVSGIFGSQSFASSDPAERDLLIQEVYDEECGSWTKRTEQTAILIPAKEIKHVQIWT</sequence>
<dbReference type="OrthoDB" id="8264877at2"/>
<evidence type="ECO:0000313" key="2">
    <source>
        <dbReference type="EMBL" id="GEC15438.1"/>
    </source>
</evidence>
<organism evidence="2 3">
    <name type="scientific">Nitrobacter winogradskyi</name>
    <name type="common">Nitrobacter agilis</name>
    <dbReference type="NCBI Taxonomy" id="913"/>
    <lineage>
        <taxon>Bacteria</taxon>
        <taxon>Pseudomonadati</taxon>
        <taxon>Pseudomonadota</taxon>
        <taxon>Alphaproteobacteria</taxon>
        <taxon>Hyphomicrobiales</taxon>
        <taxon>Nitrobacteraceae</taxon>
        <taxon>Nitrobacter</taxon>
    </lineage>
</organism>
<feature type="transmembrane region" description="Helical" evidence="1">
    <location>
        <begin position="74"/>
        <end position="95"/>
    </location>
</feature>
<feature type="transmembrane region" description="Helical" evidence="1">
    <location>
        <begin position="42"/>
        <end position="62"/>
    </location>
</feature>
<keyword evidence="1" id="KW-1133">Transmembrane helix</keyword>
<protein>
    <submittedName>
        <fullName evidence="2">Uncharacterized protein</fullName>
    </submittedName>
</protein>
<dbReference type="InterPro" id="IPR045919">
    <property type="entry name" value="DUF6338"/>
</dbReference>
<name>A0A4Y3WA59_NITWI</name>
<gene>
    <name evidence="2" type="ORF">NWI01_13300</name>
</gene>
<dbReference type="Proteomes" id="UP000318825">
    <property type="component" value="Unassembled WGS sequence"/>
</dbReference>
<comment type="caution">
    <text evidence="2">The sequence shown here is derived from an EMBL/GenBank/DDBJ whole genome shotgun (WGS) entry which is preliminary data.</text>
</comment>
<reference evidence="2 3" key="1">
    <citation type="submission" date="2019-06" db="EMBL/GenBank/DDBJ databases">
        <title>Whole genome shotgun sequence of Nitrobacter winogradskyi NBRC 14297.</title>
        <authorList>
            <person name="Hosoyama A."/>
            <person name="Uohara A."/>
            <person name="Ohji S."/>
            <person name="Ichikawa N."/>
        </authorList>
    </citation>
    <scope>NUCLEOTIDE SEQUENCE [LARGE SCALE GENOMIC DNA]</scope>
    <source>
        <strain evidence="2 3">NBRC 14297</strain>
    </source>
</reference>
<proteinExistence type="predicted"/>
<dbReference type="AlphaFoldDB" id="A0A4Y3WA59"/>
<accession>A0A4Y3WA59</accession>
<keyword evidence="1" id="KW-0812">Transmembrane</keyword>
<feature type="transmembrane region" description="Helical" evidence="1">
    <location>
        <begin position="12"/>
        <end position="30"/>
    </location>
</feature>
<evidence type="ECO:0000313" key="3">
    <source>
        <dbReference type="Proteomes" id="UP000318825"/>
    </source>
</evidence>
<evidence type="ECO:0000256" key="1">
    <source>
        <dbReference type="SAM" id="Phobius"/>
    </source>
</evidence>